<evidence type="ECO:0000313" key="2">
    <source>
        <dbReference type="EMBL" id="KAK2181192.1"/>
    </source>
</evidence>
<organism evidence="2 3">
    <name type="scientific">Ridgeia piscesae</name>
    <name type="common">Tubeworm</name>
    <dbReference type="NCBI Taxonomy" id="27915"/>
    <lineage>
        <taxon>Eukaryota</taxon>
        <taxon>Metazoa</taxon>
        <taxon>Spiralia</taxon>
        <taxon>Lophotrochozoa</taxon>
        <taxon>Annelida</taxon>
        <taxon>Polychaeta</taxon>
        <taxon>Sedentaria</taxon>
        <taxon>Canalipalpata</taxon>
        <taxon>Sabellida</taxon>
        <taxon>Siboglinidae</taxon>
        <taxon>Ridgeia</taxon>
    </lineage>
</organism>
<comment type="caution">
    <text evidence="2">The sequence shown here is derived from an EMBL/GenBank/DDBJ whole genome shotgun (WGS) entry which is preliminary data.</text>
</comment>
<dbReference type="EMBL" id="JAODUO010000407">
    <property type="protein sequence ID" value="KAK2181192.1"/>
    <property type="molecule type" value="Genomic_DNA"/>
</dbReference>
<name>A0AAD9NSJ2_RIDPI</name>
<protein>
    <submittedName>
        <fullName evidence="2">Uncharacterized protein</fullName>
    </submittedName>
</protein>
<dbReference type="Proteomes" id="UP001209878">
    <property type="component" value="Unassembled WGS sequence"/>
</dbReference>
<feature type="region of interest" description="Disordered" evidence="1">
    <location>
        <begin position="201"/>
        <end position="221"/>
    </location>
</feature>
<reference evidence="2" key="1">
    <citation type="journal article" date="2023" name="Mol. Biol. Evol.">
        <title>Third-Generation Sequencing Reveals the Adaptive Role of the Epigenome in Three Deep-Sea Polychaetes.</title>
        <authorList>
            <person name="Perez M."/>
            <person name="Aroh O."/>
            <person name="Sun Y."/>
            <person name="Lan Y."/>
            <person name="Juniper S.K."/>
            <person name="Young C.R."/>
            <person name="Angers B."/>
            <person name="Qian P.Y."/>
        </authorList>
    </citation>
    <scope>NUCLEOTIDE SEQUENCE</scope>
    <source>
        <strain evidence="2">R07B-5</strain>
    </source>
</reference>
<proteinExistence type="predicted"/>
<sequence length="221" mass="24425">MKPHTKPPLPPKPQWLKHWCLGRLGEMGVSLDSGYSDADRLSDDGSTKVVFTCGDEVFSSTSQKDTAMAQKRVRRYGTSVNAMNDAVVSQCSGGVVTNSMAYSMRRLSEDAEEAVSQLSCRQRREKYHRSIVRSQSTNSYVMTKKLKQIRRLGSIGSRKEMGVGRGGSVSDPEKTMAQRSCSVDTGLCDFIHLKVRMTSRLDSGHKGQNDQWSSDSSSSDT</sequence>
<evidence type="ECO:0000256" key="1">
    <source>
        <dbReference type="SAM" id="MobiDB-lite"/>
    </source>
</evidence>
<evidence type="ECO:0000313" key="3">
    <source>
        <dbReference type="Proteomes" id="UP001209878"/>
    </source>
</evidence>
<dbReference type="AlphaFoldDB" id="A0AAD9NSJ2"/>
<gene>
    <name evidence="2" type="ORF">NP493_407g03088</name>
</gene>
<accession>A0AAD9NSJ2</accession>
<keyword evidence="3" id="KW-1185">Reference proteome</keyword>